<feature type="domain" description="Cytosol aminopeptidase" evidence="6">
    <location>
        <begin position="30"/>
        <end position="37"/>
    </location>
</feature>
<keyword evidence="3" id="KW-0645">Protease</keyword>
<evidence type="ECO:0000256" key="5">
    <source>
        <dbReference type="ARBA" id="ARBA00023211"/>
    </source>
</evidence>
<dbReference type="InterPro" id="IPR011356">
    <property type="entry name" value="Leucine_aapep/pepB"/>
</dbReference>
<dbReference type="Pfam" id="PF00883">
    <property type="entry name" value="Peptidase_M17"/>
    <property type="match status" value="1"/>
</dbReference>
<dbReference type="GO" id="GO:0005737">
    <property type="term" value="C:cytoplasm"/>
    <property type="evidence" value="ECO:0007669"/>
    <property type="project" value="InterPro"/>
</dbReference>
<dbReference type="PANTHER" id="PTHR11963">
    <property type="entry name" value="LEUCINE AMINOPEPTIDASE-RELATED"/>
    <property type="match status" value="1"/>
</dbReference>
<dbReference type="SUPFAM" id="SSF53187">
    <property type="entry name" value="Zn-dependent exopeptidases"/>
    <property type="match status" value="1"/>
</dbReference>
<keyword evidence="2 7" id="KW-0031">Aminopeptidase</keyword>
<accession>S6TYM7</accession>
<dbReference type="PROSITE" id="PS00631">
    <property type="entry name" value="CYTOSOL_AP"/>
    <property type="match status" value="1"/>
</dbReference>
<evidence type="ECO:0000256" key="3">
    <source>
        <dbReference type="ARBA" id="ARBA00022670"/>
    </source>
</evidence>
<comment type="similarity">
    <text evidence="1">Belongs to the peptidase M17 family.</text>
</comment>
<dbReference type="AlphaFoldDB" id="S6TYM7"/>
<comment type="caution">
    <text evidence="7">The sequence shown here is derived from an EMBL/GenBank/DDBJ whole genome shotgun (WGS) entry which is preliminary data.</text>
</comment>
<dbReference type="Gene3D" id="3.40.630.10">
    <property type="entry name" value="Zn peptidases"/>
    <property type="match status" value="1"/>
</dbReference>
<reference evidence="7 8" key="1">
    <citation type="journal article" date="2013" name="PLoS Pathog.">
        <title>Genomic analysis of the Kiwifruit pathogen Pseudomonas syringae pv. actinidiae provides insight into the origins of an emergent plant disease.</title>
        <authorList>
            <person name="McCann H.C."/>
            <person name="Rikkerink E.H."/>
            <person name="Bertels F."/>
            <person name="Fiers M."/>
            <person name="Lu A."/>
            <person name="Rees-George J."/>
            <person name="Andersen M.T."/>
            <person name="Gleave A.P."/>
            <person name="Haubold B."/>
            <person name="Wohlers M.W."/>
            <person name="Guttman D.S."/>
            <person name="Wang P.W."/>
            <person name="Straub C."/>
            <person name="Vanneste J.L."/>
            <person name="Rainey P.B."/>
            <person name="Templeton M.D."/>
        </authorList>
    </citation>
    <scope>NUCLEOTIDE SEQUENCE [LARGE SCALE GENOMIC DNA]</scope>
    <source>
        <strain evidence="7 8">ICMP 18807</strain>
    </source>
</reference>
<evidence type="ECO:0000256" key="2">
    <source>
        <dbReference type="ARBA" id="ARBA00022438"/>
    </source>
</evidence>
<evidence type="ECO:0000259" key="6">
    <source>
        <dbReference type="PROSITE" id="PS00631"/>
    </source>
</evidence>
<feature type="non-terminal residue" evidence="7">
    <location>
        <position position="144"/>
    </location>
</feature>
<protein>
    <submittedName>
        <fullName evidence="7">Multifunctional aminopeptidase A</fullName>
        <ecNumber evidence="7">3.4.11.1</ecNumber>
    </submittedName>
</protein>
<dbReference type="EC" id="3.4.11.1" evidence="7"/>
<dbReference type="PANTHER" id="PTHR11963:SF23">
    <property type="entry name" value="CYTOSOL AMINOPEPTIDASE"/>
    <property type="match status" value="1"/>
</dbReference>
<evidence type="ECO:0000256" key="4">
    <source>
        <dbReference type="ARBA" id="ARBA00022801"/>
    </source>
</evidence>
<dbReference type="GO" id="GO:0006508">
    <property type="term" value="P:proteolysis"/>
    <property type="evidence" value="ECO:0007669"/>
    <property type="project" value="UniProtKB-KW"/>
</dbReference>
<dbReference type="Proteomes" id="UP000015729">
    <property type="component" value="Unassembled WGS sequence"/>
</dbReference>
<organism evidence="7 8">
    <name type="scientific">Pseudomonas syringae pv. actinidiae ICMP 18807</name>
    <dbReference type="NCBI Taxonomy" id="1194404"/>
    <lineage>
        <taxon>Bacteria</taxon>
        <taxon>Pseudomonadati</taxon>
        <taxon>Pseudomonadota</taxon>
        <taxon>Gammaproteobacteria</taxon>
        <taxon>Pseudomonadales</taxon>
        <taxon>Pseudomonadaceae</taxon>
        <taxon>Pseudomonas</taxon>
        <taxon>Pseudomonas syringae</taxon>
    </lineage>
</organism>
<evidence type="ECO:0000313" key="8">
    <source>
        <dbReference type="Proteomes" id="UP000015729"/>
    </source>
</evidence>
<dbReference type="PRINTS" id="PR00481">
    <property type="entry name" value="LAMNOPPTDASE"/>
</dbReference>
<dbReference type="GO" id="GO:0070006">
    <property type="term" value="F:metalloaminopeptidase activity"/>
    <property type="evidence" value="ECO:0007669"/>
    <property type="project" value="InterPro"/>
</dbReference>
<name>S6TYM7_PSESF</name>
<sequence>ACAENMPSGTATRPGDIVTTMSGQTVEILNTDAEGRLVLCDALTYAERFKPQAVIDIATLTGACVVALGGHTSGLLGNNDALINQLLDAGKLADDRAWQLPLFDEYQEQLDSPFADIANIGGPKGGTITAACFLSRFTKAYEWA</sequence>
<keyword evidence="4 7" id="KW-0378">Hydrolase</keyword>
<proteinExistence type="inferred from homology"/>
<evidence type="ECO:0000256" key="1">
    <source>
        <dbReference type="ARBA" id="ARBA00009528"/>
    </source>
</evidence>
<dbReference type="InterPro" id="IPR000819">
    <property type="entry name" value="Peptidase_M17_C"/>
</dbReference>
<gene>
    <name evidence="7" type="ORF">A244_35023</name>
</gene>
<dbReference type="GO" id="GO:0030145">
    <property type="term" value="F:manganese ion binding"/>
    <property type="evidence" value="ECO:0007669"/>
    <property type="project" value="InterPro"/>
</dbReference>
<dbReference type="EMBL" id="AOKG01002418">
    <property type="protein sequence ID" value="EPN34582.1"/>
    <property type="molecule type" value="Genomic_DNA"/>
</dbReference>
<feature type="non-terminal residue" evidence="7">
    <location>
        <position position="1"/>
    </location>
</feature>
<keyword evidence="5" id="KW-0464">Manganese</keyword>
<evidence type="ECO:0000313" key="7">
    <source>
        <dbReference type="EMBL" id="EPN34582.1"/>
    </source>
</evidence>